<comment type="pathway">
    <text evidence="1 11">Metabolic intermediate biosynthesis; chorismate biosynthesis; chorismate from D-erythrose 4-phosphate and phosphoenolpyruvate: step 5/7.</text>
</comment>
<dbReference type="GO" id="GO:0004765">
    <property type="term" value="F:shikimate kinase activity"/>
    <property type="evidence" value="ECO:0007669"/>
    <property type="project" value="UniProtKB-EC"/>
</dbReference>
<dbReference type="EMBL" id="JBHSGQ010000004">
    <property type="protein sequence ID" value="MFC4725600.1"/>
    <property type="molecule type" value="Genomic_DNA"/>
</dbReference>
<dbReference type="CDD" id="cd00464">
    <property type="entry name" value="SK"/>
    <property type="match status" value="1"/>
</dbReference>
<keyword evidence="6 11" id="KW-0547">Nucleotide-binding</keyword>
<keyword evidence="11" id="KW-0479">Metal-binding</keyword>
<comment type="caution">
    <text evidence="11">Lacks conserved residue(s) required for the propagation of feature annotation.</text>
</comment>
<comment type="catalytic activity">
    <reaction evidence="10 11">
        <text>shikimate + ATP = 3-phosphoshikimate + ADP + H(+)</text>
        <dbReference type="Rhea" id="RHEA:13121"/>
        <dbReference type="ChEBI" id="CHEBI:15378"/>
        <dbReference type="ChEBI" id="CHEBI:30616"/>
        <dbReference type="ChEBI" id="CHEBI:36208"/>
        <dbReference type="ChEBI" id="CHEBI:145989"/>
        <dbReference type="ChEBI" id="CHEBI:456216"/>
        <dbReference type="EC" id="2.7.1.71"/>
    </reaction>
</comment>
<feature type="binding site" evidence="11">
    <location>
        <position position="90"/>
    </location>
    <ligand>
        <name>substrate</name>
    </ligand>
</feature>
<feature type="binding site" evidence="11">
    <location>
        <position position="25"/>
    </location>
    <ligand>
        <name>Mg(2+)</name>
        <dbReference type="ChEBI" id="CHEBI:18420"/>
    </ligand>
</feature>
<keyword evidence="11" id="KW-0963">Cytoplasm</keyword>
<keyword evidence="13" id="KW-1185">Reference proteome</keyword>
<feature type="binding site" evidence="11">
    <location>
        <begin position="21"/>
        <end position="26"/>
    </location>
    <ligand>
        <name>ATP</name>
        <dbReference type="ChEBI" id="CHEBI:30616"/>
    </ligand>
</feature>
<comment type="subunit">
    <text evidence="11">Monomer.</text>
</comment>
<protein>
    <recommendedName>
        <fullName evidence="3 11">Shikimate kinase</fullName>
        <shortName evidence="11">SK</shortName>
        <ecNumber evidence="3 11">2.7.1.71</ecNumber>
    </recommendedName>
</protein>
<keyword evidence="8 11" id="KW-0067">ATP-binding</keyword>
<dbReference type="SUPFAM" id="SSF52540">
    <property type="entry name" value="P-loop containing nucleoside triphosphate hydrolases"/>
    <property type="match status" value="1"/>
</dbReference>
<dbReference type="PROSITE" id="PS01128">
    <property type="entry name" value="SHIKIMATE_KINASE"/>
    <property type="match status" value="1"/>
</dbReference>
<evidence type="ECO:0000256" key="7">
    <source>
        <dbReference type="ARBA" id="ARBA00022777"/>
    </source>
</evidence>
<dbReference type="Gene3D" id="3.40.50.300">
    <property type="entry name" value="P-loop containing nucleotide triphosphate hydrolases"/>
    <property type="match status" value="1"/>
</dbReference>
<dbReference type="PANTHER" id="PTHR21087:SF16">
    <property type="entry name" value="SHIKIMATE KINASE 1, CHLOROPLASTIC"/>
    <property type="match status" value="1"/>
</dbReference>
<keyword evidence="4 11" id="KW-0028">Amino-acid biosynthesis</keyword>
<evidence type="ECO:0000256" key="4">
    <source>
        <dbReference type="ARBA" id="ARBA00022605"/>
    </source>
</evidence>
<proteinExistence type="inferred from homology"/>
<keyword evidence="5 11" id="KW-0808">Transferase</keyword>
<organism evidence="12 13">
    <name type="scientific">Glycocaulis abyssi</name>
    <dbReference type="NCBI Taxonomy" id="1433403"/>
    <lineage>
        <taxon>Bacteria</taxon>
        <taxon>Pseudomonadati</taxon>
        <taxon>Pseudomonadota</taxon>
        <taxon>Alphaproteobacteria</taxon>
        <taxon>Maricaulales</taxon>
        <taxon>Maricaulaceae</taxon>
        <taxon>Glycocaulis</taxon>
    </lineage>
</organism>
<evidence type="ECO:0000256" key="5">
    <source>
        <dbReference type="ARBA" id="ARBA00022679"/>
    </source>
</evidence>
<evidence type="ECO:0000256" key="10">
    <source>
        <dbReference type="ARBA" id="ARBA00048567"/>
    </source>
</evidence>
<gene>
    <name evidence="11" type="primary">aroK</name>
    <name evidence="12" type="ORF">ACFPB0_09890</name>
</gene>
<dbReference type="PRINTS" id="PR01100">
    <property type="entry name" value="SHIKIMTKNASE"/>
</dbReference>
<comment type="subcellular location">
    <subcellularLocation>
        <location evidence="11">Cytoplasm</location>
    </subcellularLocation>
</comment>
<comment type="cofactor">
    <cofactor evidence="11">
        <name>Mg(2+)</name>
        <dbReference type="ChEBI" id="CHEBI:18420"/>
    </cofactor>
    <text evidence="11">Binds 1 Mg(2+) ion per subunit.</text>
</comment>
<evidence type="ECO:0000256" key="2">
    <source>
        <dbReference type="ARBA" id="ARBA00006997"/>
    </source>
</evidence>
<accession>A0ABV9NFB3</accession>
<evidence type="ECO:0000256" key="3">
    <source>
        <dbReference type="ARBA" id="ARBA00012154"/>
    </source>
</evidence>
<dbReference type="HAMAP" id="MF_00109">
    <property type="entry name" value="Shikimate_kinase"/>
    <property type="match status" value="1"/>
</dbReference>
<keyword evidence="11" id="KW-0460">Magnesium</keyword>
<comment type="similarity">
    <text evidence="2 11">Belongs to the shikimate kinase family.</text>
</comment>
<feature type="binding site" evidence="11">
    <location>
        <position position="147"/>
    </location>
    <ligand>
        <name>substrate</name>
    </ligand>
</feature>
<reference evidence="13" key="1">
    <citation type="journal article" date="2019" name="Int. J. Syst. Evol. Microbiol.">
        <title>The Global Catalogue of Microorganisms (GCM) 10K type strain sequencing project: providing services to taxonomists for standard genome sequencing and annotation.</title>
        <authorList>
            <consortium name="The Broad Institute Genomics Platform"/>
            <consortium name="The Broad Institute Genome Sequencing Center for Infectious Disease"/>
            <person name="Wu L."/>
            <person name="Ma J."/>
        </authorList>
    </citation>
    <scope>NUCLEOTIDE SEQUENCE [LARGE SCALE GENOMIC DNA]</scope>
    <source>
        <strain evidence="13">CCUG 62981</strain>
    </source>
</reference>
<dbReference type="EC" id="2.7.1.71" evidence="3 11"/>
<dbReference type="InterPro" id="IPR027417">
    <property type="entry name" value="P-loop_NTPase"/>
</dbReference>
<keyword evidence="9 11" id="KW-0057">Aromatic amino acid biosynthesis</keyword>
<evidence type="ECO:0000313" key="12">
    <source>
        <dbReference type="EMBL" id="MFC4725600.1"/>
    </source>
</evidence>
<evidence type="ECO:0000256" key="1">
    <source>
        <dbReference type="ARBA" id="ARBA00004842"/>
    </source>
</evidence>
<feature type="binding site" evidence="11">
    <location>
        <position position="67"/>
    </location>
    <ligand>
        <name>substrate</name>
    </ligand>
</feature>
<comment type="function">
    <text evidence="11">Catalyzes the specific phosphorylation of the 3-hydroxyl group of shikimic acid using ATP as a cosubstrate.</text>
</comment>
<sequence length="185" mass="20161">MDRAHIARRLGCPVVLVGLMGAGKTTIGRRLALRLGWDFRDSDHEVEAAAGRSVSDIFADFGEASFRDGERRVIGRLMEESGSSVIALGGGAFINEETRALIRQKALSVWLKADIDTLMERVSRRDTRPLLQTEDPRAVMEKLLAERSPIYAQADIHVTSPGTPHDAGVAAIIEAMAARVEAQGR</sequence>
<dbReference type="InterPro" id="IPR031322">
    <property type="entry name" value="Shikimate/glucono_kinase"/>
</dbReference>
<dbReference type="InterPro" id="IPR000623">
    <property type="entry name" value="Shikimate_kinase/TSH1"/>
</dbReference>
<evidence type="ECO:0000313" key="13">
    <source>
        <dbReference type="Proteomes" id="UP001596024"/>
    </source>
</evidence>
<feature type="binding site" evidence="11">
    <location>
        <position position="128"/>
    </location>
    <ligand>
        <name>ATP</name>
        <dbReference type="ChEBI" id="CHEBI:30616"/>
    </ligand>
</feature>
<name>A0ABV9NFB3_9PROT</name>
<dbReference type="PANTHER" id="PTHR21087">
    <property type="entry name" value="SHIKIMATE KINASE"/>
    <property type="match status" value="1"/>
</dbReference>
<evidence type="ECO:0000256" key="11">
    <source>
        <dbReference type="HAMAP-Rule" id="MF_00109"/>
    </source>
</evidence>
<keyword evidence="7 11" id="KW-0418">Kinase</keyword>
<evidence type="ECO:0000256" key="9">
    <source>
        <dbReference type="ARBA" id="ARBA00023141"/>
    </source>
</evidence>
<dbReference type="RefSeq" id="WP_371393305.1">
    <property type="nucleotide sequence ID" value="NZ_CP163421.1"/>
</dbReference>
<evidence type="ECO:0000256" key="6">
    <source>
        <dbReference type="ARBA" id="ARBA00022741"/>
    </source>
</evidence>
<dbReference type="NCBIfam" id="NF010552">
    <property type="entry name" value="PRK13946.1"/>
    <property type="match status" value="1"/>
</dbReference>
<dbReference type="Pfam" id="PF01202">
    <property type="entry name" value="SKI"/>
    <property type="match status" value="1"/>
</dbReference>
<comment type="caution">
    <text evidence="12">The sequence shown here is derived from an EMBL/GenBank/DDBJ whole genome shotgun (WGS) entry which is preliminary data.</text>
</comment>
<evidence type="ECO:0000256" key="8">
    <source>
        <dbReference type="ARBA" id="ARBA00022840"/>
    </source>
</evidence>
<dbReference type="Proteomes" id="UP001596024">
    <property type="component" value="Unassembled WGS sequence"/>
</dbReference>
<feature type="binding site" evidence="11">
    <location>
        <position position="43"/>
    </location>
    <ligand>
        <name>substrate</name>
    </ligand>
</feature>
<dbReference type="InterPro" id="IPR023000">
    <property type="entry name" value="Shikimate_kinase_CS"/>
</dbReference>